<dbReference type="NCBIfam" id="TIGR00702">
    <property type="entry name" value="YcaO-type kinase domain"/>
    <property type="match status" value="1"/>
</dbReference>
<evidence type="ECO:0000313" key="3">
    <source>
        <dbReference type="Proteomes" id="UP001596180"/>
    </source>
</evidence>
<dbReference type="Gene3D" id="3.30.1330.230">
    <property type="match status" value="1"/>
</dbReference>
<feature type="domain" description="YcaO" evidence="1">
    <location>
        <begin position="67"/>
        <end position="383"/>
    </location>
</feature>
<sequence>MVRDDSPMTLPGTVRARSAEETWQLLAPLLPQFGISRVARLTGLDCIGLPVWTAIRPTSLTLSGSQGKGATDLLAKLSAVMEAIELWHVEQPLPVTVQGPVTEVAPDCPVTDLPMTLPYTRQALARVVWEWTAGTSVVSGQKRLLPVDLVRRRVQRPEWSLDLLRATSTGLACGNTREEALLHALFEVVERDVLYRDGQCGGQARTLINPATVDDPYGQEVTARLAAAGMAVELSLVDGPYGLPVCLAYLWSEDFPVTFAGGGCHISPAIAATRALSEAAQSRLTAIAGTRDDLPSDPASFDIPPFRPARTAGLTPWPQATAHFGRAPSAGFAAQVKDVALRVAHVTGHEPVALDLSEGSTPIHAVQVVCPGTRSRLRRAMPR</sequence>
<evidence type="ECO:0000259" key="1">
    <source>
        <dbReference type="PROSITE" id="PS51664"/>
    </source>
</evidence>
<dbReference type="Pfam" id="PF02624">
    <property type="entry name" value="YcaO"/>
    <property type="match status" value="1"/>
</dbReference>
<protein>
    <submittedName>
        <fullName evidence="2">YcaO-like family protein</fullName>
    </submittedName>
</protein>
<reference evidence="3" key="1">
    <citation type="journal article" date="2019" name="Int. J. Syst. Evol. Microbiol.">
        <title>The Global Catalogue of Microorganisms (GCM) 10K type strain sequencing project: providing services to taxonomists for standard genome sequencing and annotation.</title>
        <authorList>
            <consortium name="The Broad Institute Genomics Platform"/>
            <consortium name="The Broad Institute Genome Sequencing Center for Infectious Disease"/>
            <person name="Wu L."/>
            <person name="Ma J."/>
        </authorList>
    </citation>
    <scope>NUCLEOTIDE SEQUENCE [LARGE SCALE GENOMIC DNA]</scope>
    <source>
        <strain evidence="3">JCM 10411</strain>
    </source>
</reference>
<proteinExistence type="predicted"/>
<accession>A0ABW1E1M9</accession>
<dbReference type="EMBL" id="JBHSOA010000043">
    <property type="protein sequence ID" value="MFC5854178.1"/>
    <property type="molecule type" value="Genomic_DNA"/>
</dbReference>
<dbReference type="PANTHER" id="PTHR37809">
    <property type="entry name" value="RIBOSOMAL PROTEIN S12 METHYLTHIOTRANSFERASE ACCESSORY FACTOR YCAO"/>
    <property type="match status" value="1"/>
</dbReference>
<dbReference type="PROSITE" id="PS51664">
    <property type="entry name" value="YCAO"/>
    <property type="match status" value="1"/>
</dbReference>
<dbReference type="PANTHER" id="PTHR37809:SF1">
    <property type="entry name" value="RIBOSOMAL PROTEIN S12 METHYLTHIOTRANSFERASE ACCESSORY FACTOR YCAO"/>
    <property type="match status" value="1"/>
</dbReference>
<dbReference type="Gene3D" id="3.30.160.660">
    <property type="match status" value="1"/>
</dbReference>
<dbReference type="Proteomes" id="UP001596180">
    <property type="component" value="Unassembled WGS sequence"/>
</dbReference>
<dbReference type="InterPro" id="IPR003776">
    <property type="entry name" value="YcaO-like_dom"/>
</dbReference>
<evidence type="ECO:0000313" key="2">
    <source>
        <dbReference type="EMBL" id="MFC5854178.1"/>
    </source>
</evidence>
<keyword evidence="3" id="KW-1185">Reference proteome</keyword>
<dbReference type="RefSeq" id="WP_381365050.1">
    <property type="nucleotide sequence ID" value="NZ_JBHSOA010000043.1"/>
</dbReference>
<dbReference type="Gene3D" id="3.30.40.250">
    <property type="match status" value="1"/>
</dbReference>
<organism evidence="2 3">
    <name type="scientific">Streptomyces chlorus</name>
    <dbReference type="NCBI Taxonomy" id="887452"/>
    <lineage>
        <taxon>Bacteria</taxon>
        <taxon>Bacillati</taxon>
        <taxon>Actinomycetota</taxon>
        <taxon>Actinomycetes</taxon>
        <taxon>Kitasatosporales</taxon>
        <taxon>Streptomycetaceae</taxon>
        <taxon>Streptomyces</taxon>
    </lineage>
</organism>
<comment type="caution">
    <text evidence="2">The sequence shown here is derived from an EMBL/GenBank/DDBJ whole genome shotgun (WGS) entry which is preliminary data.</text>
</comment>
<name>A0ABW1E1M9_9ACTN</name>
<gene>
    <name evidence="2" type="ORF">ACFPZI_20930</name>
</gene>